<feature type="region of interest" description="Disordered" evidence="1">
    <location>
        <begin position="472"/>
        <end position="503"/>
    </location>
</feature>
<protein>
    <recommendedName>
        <fullName evidence="2">DUF7626 domain-containing protein</fullName>
    </recommendedName>
</protein>
<gene>
    <name evidence="3" type="ORF">BDV95DRAFT_240490</name>
</gene>
<feature type="domain" description="DUF7626" evidence="2">
    <location>
        <begin position="111"/>
        <end position="165"/>
    </location>
</feature>
<sequence length="503" mass="57221">MIEDEDEFTLEGYNDLNSDTDKDGEDDPDFDDGHRQGPKRKRAQPAFYNRTVIAAERGALRTQVKESEILILDEGDEFTSRSTSRVPGTFGRRSHGKGDTLAAYHKKVSAELDSDDELMLNMREKGFSDRQIADKLARDGRVRYDPKSIATRIGRVRQAQAAHVDWQLQEGYKEWEYQEDLNLLQAYDLADIEVNYEIERIRAWRFRKVSEYMRRLNKDTIISAKACRERYQALLDGTATIPSEEADDPAQRRVEMEAYREERAAIRDAERLANEEREKHKRRIREEARERNAQKAEETAARRQRKMDQKAQRATQRAAQAMLKQQRATENHNSKREINARLKEEKAAQLAAELKKKKESNPHKKLTVSSLANCKNVTPDTTDPRSYLSFNDLVALCADRGLSKDGRSKEEFVQRLRDADDEFSLNDLKKMCRTKGLNITGTKIHMKYMLAHAAAKRCASFALGLAEANGVNEQDVDGAGGGDGDGGDGDDEGGEDPGEEMIL</sequence>
<evidence type="ECO:0000313" key="4">
    <source>
        <dbReference type="Proteomes" id="UP000481861"/>
    </source>
</evidence>
<feature type="region of interest" description="Disordered" evidence="1">
    <location>
        <begin position="271"/>
        <end position="317"/>
    </location>
</feature>
<feature type="compositionally biased region" description="Basic and acidic residues" evidence="1">
    <location>
        <begin position="271"/>
        <end position="311"/>
    </location>
</feature>
<feature type="compositionally biased region" description="Acidic residues" evidence="1">
    <location>
        <begin position="485"/>
        <end position="503"/>
    </location>
</feature>
<comment type="caution">
    <text evidence="3">The sequence shown here is derived from an EMBL/GenBank/DDBJ whole genome shotgun (WGS) entry which is preliminary data.</text>
</comment>
<evidence type="ECO:0000259" key="2">
    <source>
        <dbReference type="Pfam" id="PF24625"/>
    </source>
</evidence>
<dbReference type="AlphaFoldDB" id="A0A7C8HZ63"/>
<reference evidence="3 4" key="1">
    <citation type="submission" date="2020-01" db="EMBL/GenBank/DDBJ databases">
        <authorList>
            <consortium name="DOE Joint Genome Institute"/>
            <person name="Haridas S."/>
            <person name="Albert R."/>
            <person name="Binder M."/>
            <person name="Bloem J."/>
            <person name="Labutti K."/>
            <person name="Salamov A."/>
            <person name="Andreopoulos B."/>
            <person name="Baker S.E."/>
            <person name="Barry K."/>
            <person name="Bills G."/>
            <person name="Bluhm B.H."/>
            <person name="Cannon C."/>
            <person name="Castanera R."/>
            <person name="Culley D.E."/>
            <person name="Daum C."/>
            <person name="Ezra D."/>
            <person name="Gonzalez J.B."/>
            <person name="Henrissat B."/>
            <person name="Kuo A."/>
            <person name="Liang C."/>
            <person name="Lipzen A."/>
            <person name="Lutzoni F."/>
            <person name="Magnuson J."/>
            <person name="Mondo S."/>
            <person name="Nolan M."/>
            <person name="Ohm R."/>
            <person name="Pangilinan J."/>
            <person name="Park H.-J.H."/>
            <person name="Ramirez L."/>
            <person name="Alfaro M."/>
            <person name="Sun H."/>
            <person name="Tritt A."/>
            <person name="Yoshinaga Y."/>
            <person name="Zwiers L.-H.L."/>
            <person name="Turgeon B.G."/>
            <person name="Goodwin S.B."/>
            <person name="Spatafora J.W."/>
            <person name="Crous P.W."/>
            <person name="Grigoriev I.V."/>
        </authorList>
    </citation>
    <scope>NUCLEOTIDE SEQUENCE [LARGE SCALE GENOMIC DNA]</scope>
    <source>
        <strain evidence="3 4">CBS 611.86</strain>
    </source>
</reference>
<accession>A0A7C8HZ63</accession>
<proteinExistence type="predicted"/>
<organism evidence="3 4">
    <name type="scientific">Massariosphaeria phaeospora</name>
    <dbReference type="NCBI Taxonomy" id="100035"/>
    <lineage>
        <taxon>Eukaryota</taxon>
        <taxon>Fungi</taxon>
        <taxon>Dikarya</taxon>
        <taxon>Ascomycota</taxon>
        <taxon>Pezizomycotina</taxon>
        <taxon>Dothideomycetes</taxon>
        <taxon>Pleosporomycetidae</taxon>
        <taxon>Pleosporales</taxon>
        <taxon>Pleosporales incertae sedis</taxon>
        <taxon>Massariosphaeria</taxon>
    </lineage>
</organism>
<keyword evidence="4" id="KW-1185">Reference proteome</keyword>
<name>A0A7C8HZ63_9PLEO</name>
<dbReference type="InterPro" id="IPR056043">
    <property type="entry name" value="DUF7626"/>
</dbReference>
<evidence type="ECO:0000313" key="3">
    <source>
        <dbReference type="EMBL" id="KAF2865874.1"/>
    </source>
</evidence>
<feature type="region of interest" description="Disordered" evidence="1">
    <location>
        <begin position="1"/>
        <end position="46"/>
    </location>
</feature>
<dbReference type="EMBL" id="JAADJZ010000030">
    <property type="protein sequence ID" value="KAF2865874.1"/>
    <property type="molecule type" value="Genomic_DNA"/>
</dbReference>
<evidence type="ECO:0000256" key="1">
    <source>
        <dbReference type="SAM" id="MobiDB-lite"/>
    </source>
</evidence>
<dbReference type="Pfam" id="PF24625">
    <property type="entry name" value="DUF7626"/>
    <property type="match status" value="1"/>
</dbReference>
<dbReference type="Proteomes" id="UP000481861">
    <property type="component" value="Unassembled WGS sequence"/>
</dbReference>
<dbReference type="OrthoDB" id="5321209at2759"/>